<evidence type="ECO:0000313" key="2">
    <source>
        <dbReference type="EMBL" id="MBP3966945.1"/>
    </source>
</evidence>
<dbReference type="InterPro" id="IPR029068">
    <property type="entry name" value="Glyas_Bleomycin-R_OHBP_Dase"/>
</dbReference>
<gene>
    <name evidence="2" type="ORF">I8J30_30120</name>
</gene>
<evidence type="ECO:0000313" key="3">
    <source>
        <dbReference type="Proteomes" id="UP000673394"/>
    </source>
</evidence>
<evidence type="ECO:0000259" key="1">
    <source>
        <dbReference type="PROSITE" id="PS51819"/>
    </source>
</evidence>
<protein>
    <submittedName>
        <fullName evidence="2">Glyoxalase/bleomycin resistance/dioxygenase family protein</fullName>
    </submittedName>
</protein>
<accession>A0ABS5CM46</accession>
<name>A0ABS5CM46_9BACL</name>
<dbReference type="Gene3D" id="3.10.180.10">
    <property type="entry name" value="2,3-Dihydroxybiphenyl 1,2-Dioxygenase, domain 1"/>
    <property type="match status" value="1"/>
</dbReference>
<dbReference type="InterPro" id="IPR037523">
    <property type="entry name" value="VOC_core"/>
</dbReference>
<dbReference type="RefSeq" id="WP_210664119.1">
    <property type="nucleotide sequence ID" value="NZ_JAGKSP010000027.1"/>
</dbReference>
<dbReference type="PROSITE" id="PS51819">
    <property type="entry name" value="VOC"/>
    <property type="match status" value="1"/>
</dbReference>
<dbReference type="EMBL" id="JAGKSP010000027">
    <property type="protein sequence ID" value="MBP3966945.1"/>
    <property type="molecule type" value="Genomic_DNA"/>
</dbReference>
<feature type="domain" description="VOC" evidence="1">
    <location>
        <begin position="4"/>
        <end position="119"/>
    </location>
</feature>
<organism evidence="2 3">
    <name type="scientific">Paenibacillus lignilyticus</name>
    <dbReference type="NCBI Taxonomy" id="1172615"/>
    <lineage>
        <taxon>Bacteria</taxon>
        <taxon>Bacillati</taxon>
        <taxon>Bacillota</taxon>
        <taxon>Bacilli</taxon>
        <taxon>Bacillales</taxon>
        <taxon>Paenibacillaceae</taxon>
        <taxon>Paenibacillus</taxon>
    </lineage>
</organism>
<comment type="caution">
    <text evidence="2">The sequence shown here is derived from an EMBL/GenBank/DDBJ whole genome shotgun (WGS) entry which is preliminary data.</text>
</comment>
<sequence>MVTHFSRLQLHTFSIPGVKQFYHEQLAFPISHESDTEIHFQPLPSITLCFTEGLEPNAPAHIAFEVAASGFDAAVGWLRNQNVTLLKWPDGRIVDEFDSRGRNVYFRDGDGNLLEIICHSYVQEGILPPIGNMSLLYLREVGMPVEADAVIPFREQLVRLMDFGLDKVFDNFTFAIGGTAHAILVSKARKWIPIAMAALPPAISISFGVSSIDFLEGVKTRLAAEGIPFESDAPECVSFRLYSYPICLEFADFGADVPARLQLPLARLKT</sequence>
<keyword evidence="3" id="KW-1185">Reference proteome</keyword>
<proteinExistence type="predicted"/>
<dbReference type="Proteomes" id="UP000673394">
    <property type="component" value="Unassembled WGS sequence"/>
</dbReference>
<dbReference type="SUPFAM" id="SSF54593">
    <property type="entry name" value="Glyoxalase/Bleomycin resistance protein/Dihydroxybiphenyl dioxygenase"/>
    <property type="match status" value="1"/>
</dbReference>
<reference evidence="2 3" key="1">
    <citation type="submission" date="2021-04" db="EMBL/GenBank/DDBJ databases">
        <title>Paenibacillus sp. DLE-14 whole genome sequence.</title>
        <authorList>
            <person name="Ham Y.J."/>
        </authorList>
    </citation>
    <scope>NUCLEOTIDE SEQUENCE [LARGE SCALE GENOMIC DNA]</scope>
    <source>
        <strain evidence="2 3">DLE-14</strain>
    </source>
</reference>